<feature type="compositionally biased region" description="Basic and acidic residues" evidence="1">
    <location>
        <begin position="97"/>
        <end position="110"/>
    </location>
</feature>
<evidence type="ECO:0000313" key="3">
    <source>
        <dbReference type="EMBL" id="TKX18286.1"/>
    </source>
</evidence>
<dbReference type="EMBL" id="PTQR01000129">
    <property type="protein sequence ID" value="TKX18286.1"/>
    <property type="molecule type" value="Genomic_DNA"/>
</dbReference>
<evidence type="ECO:0000256" key="2">
    <source>
        <dbReference type="SAM" id="SignalP"/>
    </source>
</evidence>
<keyword evidence="2" id="KW-0732">Signal</keyword>
<feature type="chain" id="PRO_5020534629" evidence="2">
    <location>
        <begin position="21"/>
        <end position="184"/>
    </location>
</feature>
<feature type="compositionally biased region" description="Low complexity" evidence="1">
    <location>
        <begin position="127"/>
        <end position="136"/>
    </location>
</feature>
<sequence>MKVTLSSALCLALSLSMANAQFQVLPSSHISRRADTAAYDAKKLELQDQLKQYANKPEEASKVQQELLELNKMQQDDINGGQTANGGTVVKRSPQSDADKKAQDDAKAKVNEMTAQQNKVIQDHAASDAQAQQNDAEIQAEAKANTPGAGVGAGVTSMKIDPAVVIGWDGKIASQGPDQNGPTM</sequence>
<evidence type="ECO:0000313" key="4">
    <source>
        <dbReference type="Proteomes" id="UP000308133"/>
    </source>
</evidence>
<feature type="region of interest" description="Disordered" evidence="1">
    <location>
        <begin position="75"/>
        <end position="154"/>
    </location>
</feature>
<name>A0A4U7APQ9_9PEZI</name>
<proteinExistence type="predicted"/>
<gene>
    <name evidence="3" type="ORF">C1H76_9554</name>
</gene>
<protein>
    <submittedName>
        <fullName evidence="3">Uncharacterized protein</fullName>
    </submittedName>
</protein>
<dbReference type="AlphaFoldDB" id="A0A4U7APQ9"/>
<organism evidence="3 4">
    <name type="scientific">Elsinoe australis</name>
    <dbReference type="NCBI Taxonomy" id="40998"/>
    <lineage>
        <taxon>Eukaryota</taxon>
        <taxon>Fungi</taxon>
        <taxon>Dikarya</taxon>
        <taxon>Ascomycota</taxon>
        <taxon>Pezizomycotina</taxon>
        <taxon>Dothideomycetes</taxon>
        <taxon>Dothideomycetidae</taxon>
        <taxon>Myriangiales</taxon>
        <taxon>Elsinoaceae</taxon>
        <taxon>Elsinoe</taxon>
    </lineage>
</organism>
<evidence type="ECO:0000256" key="1">
    <source>
        <dbReference type="SAM" id="MobiDB-lite"/>
    </source>
</evidence>
<feature type="signal peptide" evidence="2">
    <location>
        <begin position="1"/>
        <end position="20"/>
    </location>
</feature>
<accession>A0A4U7APQ9</accession>
<feature type="compositionally biased region" description="Polar residues" evidence="1">
    <location>
        <begin position="75"/>
        <end position="86"/>
    </location>
</feature>
<comment type="caution">
    <text evidence="3">The sequence shown here is derived from an EMBL/GenBank/DDBJ whole genome shotgun (WGS) entry which is preliminary data.</text>
</comment>
<reference evidence="3 4" key="1">
    <citation type="submission" date="2018-02" db="EMBL/GenBank/DDBJ databases">
        <title>Draft genome sequences of Elsinoe sp., causing black scab on jojoba.</title>
        <authorList>
            <person name="Stodart B."/>
            <person name="Jeffress S."/>
            <person name="Ash G."/>
            <person name="Arun Chinnappa K."/>
        </authorList>
    </citation>
    <scope>NUCLEOTIDE SEQUENCE [LARGE SCALE GENOMIC DNA]</scope>
    <source>
        <strain evidence="3 4">Hillstone_2</strain>
    </source>
</reference>
<dbReference type="Proteomes" id="UP000308133">
    <property type="component" value="Unassembled WGS sequence"/>
</dbReference>